<dbReference type="EMBL" id="JAGFBR010000005">
    <property type="protein sequence ID" value="KAH0466540.1"/>
    <property type="molecule type" value="Genomic_DNA"/>
</dbReference>
<comment type="subcellular location">
    <subcellularLocation>
        <location evidence="1 4">Nucleus</location>
    </subcellularLocation>
</comment>
<feature type="compositionally biased region" description="Polar residues" evidence="5">
    <location>
        <begin position="208"/>
        <end position="226"/>
    </location>
</feature>
<accession>A0AAV7HEI1</accession>
<evidence type="ECO:0000313" key="7">
    <source>
        <dbReference type="EMBL" id="KAH0466540.1"/>
    </source>
</evidence>
<gene>
    <name evidence="7" type="ORF">IEQ34_003778</name>
</gene>
<proteinExistence type="inferred from homology"/>
<evidence type="ECO:0000256" key="5">
    <source>
        <dbReference type="SAM" id="MobiDB-lite"/>
    </source>
</evidence>
<dbReference type="Pfam" id="PF16135">
    <property type="entry name" value="TDBD"/>
    <property type="match status" value="1"/>
</dbReference>
<dbReference type="InterPro" id="IPR031307">
    <property type="entry name" value="Ninja_fam"/>
</dbReference>
<evidence type="ECO:0000259" key="6">
    <source>
        <dbReference type="Pfam" id="PF16135"/>
    </source>
</evidence>
<evidence type="ECO:0000256" key="2">
    <source>
        <dbReference type="ARBA" id="ARBA00006081"/>
    </source>
</evidence>
<name>A0AAV7HEI1_DENCH</name>
<feature type="compositionally biased region" description="Low complexity" evidence="5">
    <location>
        <begin position="183"/>
        <end position="203"/>
    </location>
</feature>
<evidence type="ECO:0000256" key="1">
    <source>
        <dbReference type="ARBA" id="ARBA00004123"/>
    </source>
</evidence>
<reference evidence="7 8" key="1">
    <citation type="journal article" date="2021" name="Hortic Res">
        <title>Chromosome-scale assembly of the Dendrobium chrysotoxum genome enhances the understanding of orchid evolution.</title>
        <authorList>
            <person name="Zhang Y."/>
            <person name="Zhang G.Q."/>
            <person name="Zhang D."/>
            <person name="Liu X.D."/>
            <person name="Xu X.Y."/>
            <person name="Sun W.H."/>
            <person name="Yu X."/>
            <person name="Zhu X."/>
            <person name="Wang Z.W."/>
            <person name="Zhao X."/>
            <person name="Zhong W.Y."/>
            <person name="Chen H."/>
            <person name="Yin W.L."/>
            <person name="Huang T."/>
            <person name="Niu S.C."/>
            <person name="Liu Z.J."/>
        </authorList>
    </citation>
    <scope>NUCLEOTIDE SEQUENCE [LARGE SCALE GENOMIC DNA]</scope>
    <source>
        <strain evidence="7">Lindl</strain>
    </source>
</reference>
<dbReference type="GO" id="GO:0007165">
    <property type="term" value="P:signal transduction"/>
    <property type="evidence" value="ECO:0007669"/>
    <property type="project" value="InterPro"/>
</dbReference>
<keyword evidence="8" id="KW-1185">Reference proteome</keyword>
<dbReference type="Proteomes" id="UP000775213">
    <property type="component" value="Unassembled WGS sequence"/>
</dbReference>
<dbReference type="PANTHER" id="PTHR31413:SF31">
    <property type="entry name" value="NINJA-FAMILY PROTEIN AFP3"/>
    <property type="match status" value="1"/>
</dbReference>
<keyword evidence="3 4" id="KW-0539">Nucleus</keyword>
<sequence>MKTEEGEGETQCMLSSSRSRDLLLRFSGRFSPDEAAEANGSDSDEIELGLSLGGCFNSANSHKNRILRSASIPAILPCEIPPLFPLFRTCSLPVDEMQSKMEAKRKREEGRNLRRVGERVDEELEEGPVLKLRRFEIENEGSWIRSGDPANGVSSPVASRWIAGAGLPSTLMKGVAPALQGSVVSEGSNSSGGSEMESRSGQGFELSGFSQTSEIRSPSRLLTNSEENNHKSPSFAPFLAAPISKPINGTAISNGFASNETLLRKNNGGRCSYGSGEIGRSMQKEMPLVSTKVDGPNSRRIEGFLYKYGRGEEVRIVCMCHGSFFTPAEFVKHAGGGEVAYPLRHIVVNPNPDAFLC</sequence>
<feature type="domain" description="Tify" evidence="6">
    <location>
        <begin position="314"/>
        <end position="346"/>
    </location>
</feature>
<comment type="caution">
    <text evidence="7">The sequence shown here is derived from an EMBL/GenBank/DDBJ whole genome shotgun (WGS) entry which is preliminary data.</text>
</comment>
<protein>
    <recommendedName>
        <fullName evidence="4">Ninja-family protein</fullName>
    </recommendedName>
    <alternativeName>
        <fullName evidence="4">ABI-binding protein</fullName>
    </alternativeName>
</protein>
<evidence type="ECO:0000256" key="4">
    <source>
        <dbReference type="RuleBase" id="RU369029"/>
    </source>
</evidence>
<feature type="region of interest" description="Disordered" evidence="5">
    <location>
        <begin position="183"/>
        <end position="229"/>
    </location>
</feature>
<dbReference type="PANTHER" id="PTHR31413">
    <property type="entry name" value="AFP HOMOLOG 2"/>
    <property type="match status" value="1"/>
</dbReference>
<evidence type="ECO:0000256" key="3">
    <source>
        <dbReference type="ARBA" id="ARBA00023242"/>
    </source>
</evidence>
<dbReference type="AlphaFoldDB" id="A0AAV7HEI1"/>
<organism evidence="7 8">
    <name type="scientific">Dendrobium chrysotoxum</name>
    <name type="common">Orchid</name>
    <dbReference type="NCBI Taxonomy" id="161865"/>
    <lineage>
        <taxon>Eukaryota</taxon>
        <taxon>Viridiplantae</taxon>
        <taxon>Streptophyta</taxon>
        <taxon>Embryophyta</taxon>
        <taxon>Tracheophyta</taxon>
        <taxon>Spermatophyta</taxon>
        <taxon>Magnoliopsida</taxon>
        <taxon>Liliopsida</taxon>
        <taxon>Asparagales</taxon>
        <taxon>Orchidaceae</taxon>
        <taxon>Epidendroideae</taxon>
        <taxon>Malaxideae</taxon>
        <taxon>Dendrobiinae</taxon>
        <taxon>Dendrobium</taxon>
    </lineage>
</organism>
<dbReference type="GO" id="GO:0045892">
    <property type="term" value="P:negative regulation of DNA-templated transcription"/>
    <property type="evidence" value="ECO:0007669"/>
    <property type="project" value="TreeGrafter"/>
</dbReference>
<dbReference type="InterPro" id="IPR032308">
    <property type="entry name" value="TDBD"/>
</dbReference>
<evidence type="ECO:0000313" key="8">
    <source>
        <dbReference type="Proteomes" id="UP000775213"/>
    </source>
</evidence>
<dbReference type="GO" id="GO:0005634">
    <property type="term" value="C:nucleus"/>
    <property type="evidence" value="ECO:0007669"/>
    <property type="project" value="UniProtKB-SubCell"/>
</dbReference>
<comment type="function">
    <text evidence="4">Acts as a negative regulator of abscisic acid (ABA) response.</text>
</comment>
<comment type="similarity">
    <text evidence="2 4">Belongs to the Ninja family.</text>
</comment>